<accession>A0A2P2MGN5</accession>
<evidence type="ECO:0000313" key="1">
    <source>
        <dbReference type="EMBL" id="MBX29391.1"/>
    </source>
</evidence>
<dbReference type="EMBL" id="GGEC01048907">
    <property type="protein sequence ID" value="MBX29391.1"/>
    <property type="molecule type" value="Transcribed_RNA"/>
</dbReference>
<protein>
    <submittedName>
        <fullName evidence="1">Uncharacterized protein</fullName>
    </submittedName>
</protein>
<reference evidence="1" key="1">
    <citation type="submission" date="2018-02" db="EMBL/GenBank/DDBJ databases">
        <title>Rhizophora mucronata_Transcriptome.</title>
        <authorList>
            <person name="Meera S.P."/>
            <person name="Sreeshan A."/>
            <person name="Augustine A."/>
        </authorList>
    </citation>
    <scope>NUCLEOTIDE SEQUENCE</scope>
    <source>
        <tissue evidence="1">Leaf</tissue>
    </source>
</reference>
<name>A0A2P2MGN5_RHIMU</name>
<organism evidence="1">
    <name type="scientific">Rhizophora mucronata</name>
    <name type="common">Asiatic mangrove</name>
    <dbReference type="NCBI Taxonomy" id="61149"/>
    <lineage>
        <taxon>Eukaryota</taxon>
        <taxon>Viridiplantae</taxon>
        <taxon>Streptophyta</taxon>
        <taxon>Embryophyta</taxon>
        <taxon>Tracheophyta</taxon>
        <taxon>Spermatophyta</taxon>
        <taxon>Magnoliopsida</taxon>
        <taxon>eudicotyledons</taxon>
        <taxon>Gunneridae</taxon>
        <taxon>Pentapetalae</taxon>
        <taxon>rosids</taxon>
        <taxon>fabids</taxon>
        <taxon>Malpighiales</taxon>
        <taxon>Rhizophoraceae</taxon>
        <taxon>Rhizophora</taxon>
    </lineage>
</organism>
<sequence length="48" mass="5791">MVPSWKDIFIVQETSTLWSLGKLRYTVLSLFFTESLFFQLKHEIIRLQ</sequence>
<proteinExistence type="predicted"/>
<dbReference type="AlphaFoldDB" id="A0A2P2MGN5"/>